<evidence type="ECO:0000313" key="3">
    <source>
        <dbReference type="EMBL" id="BDU15865.1"/>
    </source>
</evidence>
<evidence type="ECO:0000256" key="2">
    <source>
        <dbReference type="SAM" id="SignalP"/>
    </source>
</evidence>
<keyword evidence="4" id="KW-1185">Reference proteome</keyword>
<feature type="signal peptide" evidence="2">
    <location>
        <begin position="1"/>
        <end position="22"/>
    </location>
</feature>
<reference evidence="3 4" key="1">
    <citation type="journal article" date="2023" name="Int. J. Syst. Evol. Microbiol.">
        <title>Physiological and genomic analyses of cobalamin (vitamin B12)-auxotrophy of Lysobacter auxotrophicus sp. nov., a methionine-auxotrophic chitinolytic bacterium isolated from chitin-treated soil.</title>
        <authorList>
            <person name="Saito A."/>
            <person name="Dohra H."/>
            <person name="Hamada M."/>
            <person name="Moriuchi R."/>
            <person name="Kotsuchibashi Y."/>
            <person name="Mori K."/>
        </authorList>
    </citation>
    <scope>NUCLEOTIDE SEQUENCE [LARGE SCALE GENOMIC DNA]</scope>
    <source>
        <strain evidence="3 4">5-21a</strain>
    </source>
</reference>
<protein>
    <submittedName>
        <fullName evidence="3">Uncharacterized protein</fullName>
    </submittedName>
</protein>
<organism evidence="3 4">
    <name type="scientific">Lysobacter auxotrophicus</name>
    <dbReference type="NCBI Taxonomy" id="2992573"/>
    <lineage>
        <taxon>Bacteria</taxon>
        <taxon>Pseudomonadati</taxon>
        <taxon>Pseudomonadota</taxon>
        <taxon>Gammaproteobacteria</taxon>
        <taxon>Lysobacterales</taxon>
        <taxon>Lysobacteraceae</taxon>
        <taxon>Lysobacter</taxon>
    </lineage>
</organism>
<name>A0ABM8DBB0_9GAMM</name>
<keyword evidence="2" id="KW-0732">Signal</keyword>
<dbReference type="RefSeq" id="WP_281781302.1">
    <property type="nucleotide sequence ID" value="NZ_AP027041.1"/>
</dbReference>
<proteinExistence type="predicted"/>
<feature type="chain" id="PRO_5046097147" evidence="2">
    <location>
        <begin position="23"/>
        <end position="78"/>
    </location>
</feature>
<evidence type="ECO:0000256" key="1">
    <source>
        <dbReference type="SAM" id="MobiDB-lite"/>
    </source>
</evidence>
<accession>A0ABM8DBB0</accession>
<gene>
    <name evidence="3" type="ORF">LA521A_10660</name>
</gene>
<feature type="region of interest" description="Disordered" evidence="1">
    <location>
        <begin position="21"/>
        <end position="78"/>
    </location>
</feature>
<dbReference type="Proteomes" id="UP001317822">
    <property type="component" value="Chromosome"/>
</dbReference>
<dbReference type="EMBL" id="AP027041">
    <property type="protein sequence ID" value="BDU15865.1"/>
    <property type="molecule type" value="Genomic_DNA"/>
</dbReference>
<feature type="compositionally biased region" description="Basic and acidic residues" evidence="1">
    <location>
        <begin position="49"/>
        <end position="71"/>
    </location>
</feature>
<evidence type="ECO:0000313" key="4">
    <source>
        <dbReference type="Proteomes" id="UP001317822"/>
    </source>
</evidence>
<sequence>MKIRKLVLPAMIAAALATPAFAQQSEPQADAAKNAQSQDSRGKSGQKADAPKSETGKSGKKDSSKSDPTREPEEEDDR</sequence>